<name>A0A194USD8_CYTMA</name>
<keyword evidence="4" id="KW-1185">Reference proteome</keyword>
<sequence>MSTAHIPNSNPGTENFDPNKMSQDDTITAAPQTPSPGLTLGPASDPIHEATQTAPTPTNPPWTQFWLPWRPKPVAEILDQNLARRFRGKWGLYNIHHVSWPRKPDGTNPETLAGGYTEAKDWNNPQGEVIKTPEGKYTYRNKFHQDRNKYMDNAVCLSPTHARPRRLVIRTRIKGNIPIVLKIAEWSLARLKGDRWWNKVNAAWRVFFVSVPLQVMLASPWVLGWDDGDTENTYTDFPGYYWDWPWYAINVLDEAPGPDGMPKRMGRRPADGRGRSIRPSKIVIHKGNDEWVVVDAKDYPSVRYIFISYGWKQFGDEDQVKRMARAITKEKGYKAYWLDRQCIHQPDGLEKDDDVYTMCDIVRSSGLVTILLSKDTEQARIDWGSRLWALPEGMLAPGDSVIWCHETSSGVLHHDEAHKVELTSTFWGEPDGERYEGGSPIRILAEHCSNLLTQPPGAPPLHHLAYAVMGFLHYRLERNEDDTLFQNLARLSLSNDSDRIIERMISILPKASG</sequence>
<dbReference type="OrthoDB" id="2624308at2759"/>
<dbReference type="AlphaFoldDB" id="A0A194USD8"/>
<feature type="compositionally biased region" description="Polar residues" evidence="1">
    <location>
        <begin position="20"/>
        <end position="36"/>
    </location>
</feature>
<organism evidence="3 4">
    <name type="scientific">Cytospora mali</name>
    <name type="common">Apple Valsa canker fungus</name>
    <name type="synonym">Valsa mali</name>
    <dbReference type="NCBI Taxonomy" id="578113"/>
    <lineage>
        <taxon>Eukaryota</taxon>
        <taxon>Fungi</taxon>
        <taxon>Dikarya</taxon>
        <taxon>Ascomycota</taxon>
        <taxon>Pezizomycotina</taxon>
        <taxon>Sordariomycetes</taxon>
        <taxon>Sordariomycetidae</taxon>
        <taxon>Diaporthales</taxon>
        <taxon>Cytosporaceae</taxon>
        <taxon>Cytospora</taxon>
    </lineage>
</organism>
<evidence type="ECO:0000313" key="3">
    <source>
        <dbReference type="EMBL" id="KUI54600.1"/>
    </source>
</evidence>
<evidence type="ECO:0000313" key="4">
    <source>
        <dbReference type="Proteomes" id="UP000078576"/>
    </source>
</evidence>
<feature type="compositionally biased region" description="Polar residues" evidence="1">
    <location>
        <begin position="1"/>
        <end position="13"/>
    </location>
</feature>
<feature type="domain" description="Heterokaryon incompatibility" evidence="2">
    <location>
        <begin position="325"/>
        <end position="379"/>
    </location>
</feature>
<accession>A0A194USD8</accession>
<dbReference type="EMBL" id="KN714674">
    <property type="protein sequence ID" value="KUI54600.1"/>
    <property type="molecule type" value="Genomic_DNA"/>
</dbReference>
<reference evidence="4" key="1">
    <citation type="submission" date="2014-12" db="EMBL/GenBank/DDBJ databases">
        <title>Genome Sequence of Valsa Canker Pathogens Uncovers a Specific Adaption of Colonization on Woody Bark.</title>
        <authorList>
            <person name="Yin Z."/>
            <person name="Liu H."/>
            <person name="Gao X."/>
            <person name="Li Z."/>
            <person name="Song N."/>
            <person name="Ke X."/>
            <person name="Dai Q."/>
            <person name="Wu Y."/>
            <person name="Sun Y."/>
            <person name="Xu J.-R."/>
            <person name="Kang Z.K."/>
            <person name="Wang L."/>
            <person name="Huang L."/>
        </authorList>
    </citation>
    <scope>NUCLEOTIDE SEQUENCE [LARGE SCALE GENOMIC DNA]</scope>
    <source>
        <strain evidence="4">SXYL134</strain>
    </source>
</reference>
<gene>
    <name evidence="3" type="ORF">VP1G_01978</name>
</gene>
<feature type="compositionally biased region" description="Low complexity" evidence="1">
    <location>
        <begin position="50"/>
        <end position="64"/>
    </location>
</feature>
<evidence type="ECO:0000256" key="1">
    <source>
        <dbReference type="SAM" id="MobiDB-lite"/>
    </source>
</evidence>
<dbReference type="Pfam" id="PF06985">
    <property type="entry name" value="HET"/>
    <property type="match status" value="1"/>
</dbReference>
<evidence type="ECO:0000259" key="2">
    <source>
        <dbReference type="Pfam" id="PF06985"/>
    </source>
</evidence>
<feature type="region of interest" description="Disordered" evidence="1">
    <location>
        <begin position="1"/>
        <end position="65"/>
    </location>
</feature>
<dbReference type="InterPro" id="IPR010730">
    <property type="entry name" value="HET"/>
</dbReference>
<dbReference type="Proteomes" id="UP000078576">
    <property type="component" value="Unassembled WGS sequence"/>
</dbReference>
<proteinExistence type="predicted"/>
<protein>
    <recommendedName>
        <fullName evidence="2">Heterokaryon incompatibility domain-containing protein</fullName>
    </recommendedName>
</protein>
<dbReference type="STRING" id="694573.A0A194USD8"/>